<dbReference type="PANTHER" id="PTHR24171:SF8">
    <property type="entry name" value="BRCA1-ASSOCIATED RING DOMAIN PROTEIN 1"/>
    <property type="match status" value="1"/>
</dbReference>
<evidence type="ECO:0000313" key="4">
    <source>
        <dbReference type="EMBL" id="CAI4012950.1"/>
    </source>
</evidence>
<dbReference type="EMBL" id="CAMXCT010005668">
    <property type="protein sequence ID" value="CAI4012950.1"/>
    <property type="molecule type" value="Genomic_DNA"/>
</dbReference>
<dbReference type="Pfam" id="PF12796">
    <property type="entry name" value="Ank_2"/>
    <property type="match status" value="3"/>
</dbReference>
<evidence type="ECO:0000256" key="1">
    <source>
        <dbReference type="ARBA" id="ARBA00022737"/>
    </source>
</evidence>
<keyword evidence="7" id="KW-1185">Reference proteome</keyword>
<proteinExistence type="predicted"/>
<organism evidence="4">
    <name type="scientific">Cladocopium goreaui</name>
    <dbReference type="NCBI Taxonomy" id="2562237"/>
    <lineage>
        <taxon>Eukaryota</taxon>
        <taxon>Sar</taxon>
        <taxon>Alveolata</taxon>
        <taxon>Dinophyceae</taxon>
        <taxon>Suessiales</taxon>
        <taxon>Symbiodiniaceae</taxon>
        <taxon>Cladocopium</taxon>
    </lineage>
</organism>
<dbReference type="SMART" id="SM00248">
    <property type="entry name" value="ANK"/>
    <property type="match status" value="6"/>
</dbReference>
<keyword evidence="2 3" id="KW-0040">ANK repeat</keyword>
<dbReference type="InterPro" id="IPR002110">
    <property type="entry name" value="Ankyrin_rpt"/>
</dbReference>
<dbReference type="GO" id="GO:0004842">
    <property type="term" value="F:ubiquitin-protein transferase activity"/>
    <property type="evidence" value="ECO:0007669"/>
    <property type="project" value="TreeGrafter"/>
</dbReference>
<feature type="repeat" description="ANK" evidence="3">
    <location>
        <begin position="277"/>
        <end position="311"/>
    </location>
</feature>
<dbReference type="EMBL" id="CAMXCT030005668">
    <property type="protein sequence ID" value="CAL4800262.1"/>
    <property type="molecule type" value="Genomic_DNA"/>
</dbReference>
<reference evidence="4" key="1">
    <citation type="submission" date="2022-10" db="EMBL/GenBank/DDBJ databases">
        <authorList>
            <person name="Chen Y."/>
            <person name="Dougan E. K."/>
            <person name="Chan C."/>
            <person name="Rhodes N."/>
            <person name="Thang M."/>
        </authorList>
    </citation>
    <scope>NUCLEOTIDE SEQUENCE</scope>
</reference>
<evidence type="ECO:0000313" key="6">
    <source>
        <dbReference type="EMBL" id="CAL4800262.1"/>
    </source>
</evidence>
<evidence type="ECO:0000256" key="3">
    <source>
        <dbReference type="PROSITE-ProRule" id="PRU00023"/>
    </source>
</evidence>
<dbReference type="InterPro" id="IPR036770">
    <property type="entry name" value="Ankyrin_rpt-contain_sf"/>
</dbReference>
<dbReference type="EMBL" id="CAMXCT020005668">
    <property type="protein sequence ID" value="CAL1166325.1"/>
    <property type="molecule type" value="Genomic_DNA"/>
</dbReference>
<dbReference type="OrthoDB" id="539213at2759"/>
<dbReference type="Proteomes" id="UP001152797">
    <property type="component" value="Unassembled WGS sequence"/>
</dbReference>
<feature type="repeat" description="ANK" evidence="3">
    <location>
        <begin position="313"/>
        <end position="346"/>
    </location>
</feature>
<keyword evidence="1" id="KW-0677">Repeat</keyword>
<feature type="repeat" description="ANK" evidence="3">
    <location>
        <begin position="73"/>
        <end position="105"/>
    </location>
</feature>
<name>A0A9P1DMF8_9DINO</name>
<dbReference type="PROSITE" id="PS50297">
    <property type="entry name" value="ANK_REP_REGION"/>
    <property type="match status" value="2"/>
</dbReference>
<evidence type="ECO:0000256" key="2">
    <source>
        <dbReference type="ARBA" id="ARBA00023043"/>
    </source>
</evidence>
<evidence type="ECO:0000313" key="5">
    <source>
        <dbReference type="EMBL" id="CAL1166325.1"/>
    </source>
</evidence>
<dbReference type="GO" id="GO:0085020">
    <property type="term" value="P:protein K6-linked ubiquitination"/>
    <property type="evidence" value="ECO:0007669"/>
    <property type="project" value="TreeGrafter"/>
</dbReference>
<protein>
    <submittedName>
        <fullName evidence="6">Inversin</fullName>
    </submittedName>
</protein>
<accession>A0A9P1DMF8</accession>
<feature type="repeat" description="ANK" evidence="3">
    <location>
        <begin position="106"/>
        <end position="138"/>
    </location>
</feature>
<comment type="caution">
    <text evidence="4">The sequence shown here is derived from an EMBL/GenBank/DDBJ whole genome shotgun (WGS) entry which is preliminary data.</text>
</comment>
<sequence>MVQQETMENLGEGFPGFDLYEKRLEEENGVRVDLVTQSFLEASELGDADSLRRKLNGLNVDQRRELVHAVDQQGASGLLLAVKGGKKEVAKVLLDFGANPNDADSSGATAGHYASMRGDPGLLKLLLDARCDAGRVDDRQDGLLAWAKGPEVVQLLLDAQADPAQRGVGGQTALMYACERGDFSAARALAMGGERQLLSVLSDAGESAWSLAKSNGHQEIVEMLSELGVEAPASQSRLMHREEVLWDAAKMGDAQAIRQVTARCDDTPLDVNVQEPGGDTPLLLACGVGFGAAAAVEVLLQARADPNLPDPYMGETPLHRAVLGGSSLKVLMLLLEARADPTLKDLTQRSAADIAESWSYSDAKEVLMAAQEGML</sequence>
<dbReference type="SUPFAM" id="SSF48403">
    <property type="entry name" value="Ankyrin repeat"/>
    <property type="match status" value="1"/>
</dbReference>
<dbReference type="PROSITE" id="PS50088">
    <property type="entry name" value="ANK_REPEAT"/>
    <property type="match status" value="4"/>
</dbReference>
<evidence type="ECO:0000313" key="7">
    <source>
        <dbReference type="Proteomes" id="UP001152797"/>
    </source>
</evidence>
<dbReference type="AlphaFoldDB" id="A0A9P1DMF8"/>
<reference evidence="5" key="2">
    <citation type="submission" date="2024-04" db="EMBL/GenBank/DDBJ databases">
        <authorList>
            <person name="Chen Y."/>
            <person name="Shah S."/>
            <person name="Dougan E. K."/>
            <person name="Thang M."/>
            <person name="Chan C."/>
        </authorList>
    </citation>
    <scope>NUCLEOTIDE SEQUENCE [LARGE SCALE GENOMIC DNA]</scope>
</reference>
<gene>
    <name evidence="4" type="ORF">C1SCF055_LOCUS37968</name>
</gene>
<dbReference type="Gene3D" id="1.25.40.20">
    <property type="entry name" value="Ankyrin repeat-containing domain"/>
    <property type="match status" value="3"/>
</dbReference>
<dbReference type="PANTHER" id="PTHR24171">
    <property type="entry name" value="ANKYRIN REPEAT DOMAIN-CONTAINING PROTEIN 39-RELATED"/>
    <property type="match status" value="1"/>
</dbReference>